<reference evidence="2" key="1">
    <citation type="journal article" date="2019" name="Plant J.">
        <title>Chlorella vulgaris genome assembly and annotation reveals the molecular basis for metabolic acclimation to high light conditions.</title>
        <authorList>
            <person name="Cecchin M."/>
            <person name="Marcolungo L."/>
            <person name="Rossato M."/>
            <person name="Girolomoni L."/>
            <person name="Cosentino E."/>
            <person name="Cuine S."/>
            <person name="Li-Beisson Y."/>
            <person name="Delledonne M."/>
            <person name="Ballottari M."/>
        </authorList>
    </citation>
    <scope>NUCLEOTIDE SEQUENCE</scope>
    <source>
        <strain evidence="2">211/11P</strain>
    </source>
</reference>
<keyword evidence="3" id="KW-1185">Reference proteome</keyword>
<dbReference type="AlphaFoldDB" id="A0A9D4TYW1"/>
<comment type="caution">
    <text evidence="2">The sequence shown here is derived from an EMBL/GenBank/DDBJ whole genome shotgun (WGS) entry which is preliminary data.</text>
</comment>
<proteinExistence type="predicted"/>
<dbReference type="SUPFAM" id="SSF52058">
    <property type="entry name" value="L domain-like"/>
    <property type="match status" value="1"/>
</dbReference>
<dbReference type="Gene3D" id="3.80.10.10">
    <property type="entry name" value="Ribonuclease Inhibitor"/>
    <property type="match status" value="1"/>
</dbReference>
<dbReference type="Proteomes" id="UP001055712">
    <property type="component" value="Unassembled WGS sequence"/>
</dbReference>
<dbReference type="EMBL" id="SIDB01000001">
    <property type="protein sequence ID" value="KAI3437894.1"/>
    <property type="molecule type" value="Genomic_DNA"/>
</dbReference>
<evidence type="ECO:0000313" key="3">
    <source>
        <dbReference type="Proteomes" id="UP001055712"/>
    </source>
</evidence>
<dbReference type="InterPro" id="IPR036047">
    <property type="entry name" value="F-box-like_dom_sf"/>
</dbReference>
<comment type="subcellular location">
    <subcellularLocation>
        <location evidence="1">Cytoplasm</location>
        <location evidence="1">Cytoskeleton</location>
        <location evidence="1">Cilium axoneme</location>
    </subcellularLocation>
</comment>
<name>A0A9D4TYW1_CHLVU</name>
<reference evidence="2" key="2">
    <citation type="submission" date="2020-11" db="EMBL/GenBank/DDBJ databases">
        <authorList>
            <person name="Cecchin M."/>
            <person name="Marcolungo L."/>
            <person name="Rossato M."/>
            <person name="Girolomoni L."/>
            <person name="Cosentino E."/>
            <person name="Cuine S."/>
            <person name="Li-Beisson Y."/>
            <person name="Delledonne M."/>
            <person name="Ballottari M."/>
        </authorList>
    </citation>
    <scope>NUCLEOTIDE SEQUENCE</scope>
    <source>
        <strain evidence="2">211/11P</strain>
        <tissue evidence="2">Whole cell</tissue>
    </source>
</reference>
<accession>A0A9D4TYW1</accession>
<evidence type="ECO:0000313" key="2">
    <source>
        <dbReference type="EMBL" id="KAI3437894.1"/>
    </source>
</evidence>
<dbReference type="SUPFAM" id="SSF81383">
    <property type="entry name" value="F-box domain"/>
    <property type="match status" value="1"/>
</dbReference>
<dbReference type="OrthoDB" id="10267382at2759"/>
<gene>
    <name evidence="2" type="ORF">D9Q98_000339</name>
</gene>
<protein>
    <submittedName>
        <fullName evidence="2">Uncharacterized protein</fullName>
    </submittedName>
</protein>
<evidence type="ECO:0000256" key="1">
    <source>
        <dbReference type="ARBA" id="ARBA00004430"/>
    </source>
</evidence>
<dbReference type="InterPro" id="IPR032675">
    <property type="entry name" value="LRR_dom_sf"/>
</dbReference>
<organism evidence="2 3">
    <name type="scientific">Chlorella vulgaris</name>
    <name type="common">Green alga</name>
    <dbReference type="NCBI Taxonomy" id="3077"/>
    <lineage>
        <taxon>Eukaryota</taxon>
        <taxon>Viridiplantae</taxon>
        <taxon>Chlorophyta</taxon>
        <taxon>core chlorophytes</taxon>
        <taxon>Trebouxiophyceae</taxon>
        <taxon>Chlorellales</taxon>
        <taxon>Chlorellaceae</taxon>
        <taxon>Chlorella clade</taxon>
        <taxon>Chlorella</taxon>
    </lineage>
</organism>
<dbReference type="GO" id="GO:0005930">
    <property type="term" value="C:axoneme"/>
    <property type="evidence" value="ECO:0007669"/>
    <property type="project" value="UniProtKB-SubCell"/>
</dbReference>
<sequence>MPPNASLSWADLHGDVLALVLDALPQQSRLAVVATCKGWRALAARFETWRELEFATRRNGSRRSELRRLFSLAIIEGGLSLHGNLSPLVRLTSLVLEAKQGVTLQEHIRPPPSLLHCELSCIRDNLPQPLSQLTTLRCLAVRHALISEGVLLAEYDSLASLTGLTSLSLEYQGEEAWLPPAELLSLTKLRHLSIEGNDCSRWPLHGGDAEFESMLGCMPQLTSLNIAGCGMDTLPGALLTAEDRVAGGSSGGTGGAVAVAAEGGQALSGGPRLLRLLAHGNQLEAGEDELAQEGDQHGPALVFPRTVRQLSIDWQLLHLIQPQPSTGAEQQPPAIMLPAHCRDLALLGREGVRPDFLSQLPLLLPELRTVVVEPALDLLRTGDGSAGEWRRVGGYWRPTRLPGQPRQRTPQPDVQQVLLDAGVRVVELSRVTELSALFDEHLVM</sequence>